<dbReference type="KEGG" id="lbc:LACBIDRAFT_335027"/>
<organism evidence="2">
    <name type="scientific">Laccaria bicolor (strain S238N-H82 / ATCC MYA-4686)</name>
    <name type="common">Bicoloured deceiver</name>
    <name type="synonym">Laccaria laccata var. bicolor</name>
    <dbReference type="NCBI Taxonomy" id="486041"/>
    <lineage>
        <taxon>Eukaryota</taxon>
        <taxon>Fungi</taxon>
        <taxon>Dikarya</taxon>
        <taxon>Basidiomycota</taxon>
        <taxon>Agaricomycotina</taxon>
        <taxon>Agaricomycetes</taxon>
        <taxon>Agaricomycetidae</taxon>
        <taxon>Agaricales</taxon>
        <taxon>Agaricineae</taxon>
        <taxon>Hydnangiaceae</taxon>
        <taxon>Laccaria</taxon>
    </lineage>
</organism>
<dbReference type="InParanoid" id="B0E147"/>
<proteinExistence type="predicted"/>
<sequence>MAPMVLDEVDPAVVLVTALTCKAPNALLQPIRVAARVHVGSKAEITQRVIQVSSHSLPSVLPLFLFPSEFPALSPFWVAAARPWPLGEICLPRHRSVTLPDRLFRRSQPYL</sequence>
<dbReference type="AlphaFoldDB" id="B0E147"/>
<evidence type="ECO:0000313" key="2">
    <source>
        <dbReference type="Proteomes" id="UP000001194"/>
    </source>
</evidence>
<dbReference type="HOGENOM" id="CLU_2158875_0_0_1"/>
<gene>
    <name evidence="1" type="ORF">LACBIDRAFT_335027</name>
</gene>
<protein>
    <submittedName>
        <fullName evidence="1">Predicted protein</fullName>
    </submittedName>
</protein>
<dbReference type="Proteomes" id="UP000001194">
    <property type="component" value="Unassembled WGS sequence"/>
</dbReference>
<dbReference type="GeneID" id="6085546"/>
<name>B0E147_LACBS</name>
<keyword evidence="2" id="KW-1185">Reference proteome</keyword>
<evidence type="ECO:0000313" key="1">
    <source>
        <dbReference type="EMBL" id="EDQ99450.1"/>
    </source>
</evidence>
<reference evidence="1 2" key="1">
    <citation type="journal article" date="2008" name="Nature">
        <title>The genome of Laccaria bicolor provides insights into mycorrhizal symbiosis.</title>
        <authorList>
            <person name="Martin F."/>
            <person name="Aerts A."/>
            <person name="Ahren D."/>
            <person name="Brun A."/>
            <person name="Danchin E.G.J."/>
            <person name="Duchaussoy F."/>
            <person name="Gibon J."/>
            <person name="Kohler A."/>
            <person name="Lindquist E."/>
            <person name="Pereda V."/>
            <person name="Salamov A."/>
            <person name="Shapiro H.J."/>
            <person name="Wuyts J."/>
            <person name="Blaudez D."/>
            <person name="Buee M."/>
            <person name="Brokstein P."/>
            <person name="Canbaeck B."/>
            <person name="Cohen D."/>
            <person name="Courty P.E."/>
            <person name="Coutinho P.M."/>
            <person name="Delaruelle C."/>
            <person name="Detter J.C."/>
            <person name="Deveau A."/>
            <person name="DiFazio S."/>
            <person name="Duplessis S."/>
            <person name="Fraissinet-Tachet L."/>
            <person name="Lucic E."/>
            <person name="Frey-Klett P."/>
            <person name="Fourrey C."/>
            <person name="Feussner I."/>
            <person name="Gay G."/>
            <person name="Grimwood J."/>
            <person name="Hoegger P.J."/>
            <person name="Jain P."/>
            <person name="Kilaru S."/>
            <person name="Labbe J."/>
            <person name="Lin Y.C."/>
            <person name="Legue V."/>
            <person name="Le Tacon F."/>
            <person name="Marmeisse R."/>
            <person name="Melayah D."/>
            <person name="Montanini B."/>
            <person name="Muratet M."/>
            <person name="Nehls U."/>
            <person name="Niculita-Hirzel H."/>
            <person name="Oudot-Le Secq M.P."/>
            <person name="Peter M."/>
            <person name="Quesneville H."/>
            <person name="Rajashekar B."/>
            <person name="Reich M."/>
            <person name="Rouhier N."/>
            <person name="Schmutz J."/>
            <person name="Yin T."/>
            <person name="Chalot M."/>
            <person name="Henrissat B."/>
            <person name="Kuees U."/>
            <person name="Lucas S."/>
            <person name="Van de Peer Y."/>
            <person name="Podila G.K."/>
            <person name="Polle A."/>
            <person name="Pukkila P.J."/>
            <person name="Richardson P.M."/>
            <person name="Rouze P."/>
            <person name="Sanders I.R."/>
            <person name="Stajich J.E."/>
            <person name="Tunlid A."/>
            <person name="Tuskan G."/>
            <person name="Grigoriev I.V."/>
        </authorList>
    </citation>
    <scope>NUCLEOTIDE SEQUENCE [LARGE SCALE GENOMIC DNA]</scope>
    <source>
        <strain evidence="2">S238N-H82 / ATCC MYA-4686</strain>
    </source>
</reference>
<accession>B0E147</accession>
<dbReference type="RefSeq" id="XP_001889905.1">
    <property type="nucleotide sequence ID" value="XM_001889870.1"/>
</dbReference>
<dbReference type="EMBL" id="DS547164">
    <property type="protein sequence ID" value="EDQ99450.1"/>
    <property type="molecule type" value="Genomic_DNA"/>
</dbReference>